<evidence type="ECO:0000313" key="8">
    <source>
        <dbReference type="EMBL" id="NER18976.1"/>
    </source>
</evidence>
<organism evidence="8 9">
    <name type="scientific">Spongiivirga citrea</name>
    <dbReference type="NCBI Taxonomy" id="1481457"/>
    <lineage>
        <taxon>Bacteria</taxon>
        <taxon>Pseudomonadati</taxon>
        <taxon>Bacteroidota</taxon>
        <taxon>Flavobacteriia</taxon>
        <taxon>Flavobacteriales</taxon>
        <taxon>Flavobacteriaceae</taxon>
        <taxon>Spongiivirga</taxon>
    </lineage>
</organism>
<keyword evidence="9" id="KW-1185">Reference proteome</keyword>
<dbReference type="Proteomes" id="UP000474296">
    <property type="component" value="Unassembled WGS sequence"/>
</dbReference>
<comment type="subcellular location">
    <subcellularLocation>
        <location evidence="1">Cell outer membrane</location>
    </subcellularLocation>
</comment>
<evidence type="ECO:0000313" key="9">
    <source>
        <dbReference type="Proteomes" id="UP000474296"/>
    </source>
</evidence>
<dbReference type="InterPro" id="IPR011990">
    <property type="entry name" value="TPR-like_helical_dom_sf"/>
</dbReference>
<dbReference type="PROSITE" id="PS51257">
    <property type="entry name" value="PROKAR_LIPOPROTEIN"/>
    <property type="match status" value="1"/>
</dbReference>
<dbReference type="InterPro" id="IPR012944">
    <property type="entry name" value="SusD_RagB_dom"/>
</dbReference>
<dbReference type="AlphaFoldDB" id="A0A6M0CM18"/>
<keyword evidence="3 6" id="KW-0732">Signal</keyword>
<evidence type="ECO:0000256" key="1">
    <source>
        <dbReference type="ARBA" id="ARBA00004442"/>
    </source>
</evidence>
<dbReference type="Gene3D" id="1.25.40.390">
    <property type="match status" value="2"/>
</dbReference>
<evidence type="ECO:0000256" key="6">
    <source>
        <dbReference type="SAM" id="SignalP"/>
    </source>
</evidence>
<evidence type="ECO:0000256" key="4">
    <source>
        <dbReference type="ARBA" id="ARBA00023136"/>
    </source>
</evidence>
<dbReference type="RefSeq" id="WP_164033658.1">
    <property type="nucleotide sequence ID" value="NZ_JAABOQ010000008.1"/>
</dbReference>
<evidence type="ECO:0000256" key="3">
    <source>
        <dbReference type="ARBA" id="ARBA00022729"/>
    </source>
</evidence>
<gene>
    <name evidence="8" type="ORF">GWK10_17305</name>
</gene>
<sequence>MKNIKFIKIVGLAFVLILSACSLDEVADPNQPNISSVTDNPTEQTLNFLTQGLESKARSGLGGFITATGSIARELYSFNASDPTTTATLIGKDGVTLTGSEPQLTGTLFARYQAVKSADFILDGLEGSPVSDTKKNGYRGVALTYRALMLLDVLNLLGDNGVRIDISDPNNLGPFVSKSDGFTALRSMLDDGFTALQNAEFSFEFSTGFDGFDTPETFAQFNRAVAARVAIHQEDYAAALTLLDDSFLSLDGNDLGIGPKRVYAQGGTELLNPIFKTPQQSGDQFVVHNRFINDIQAGDTRINKFRLRDDPVARDGLNGTHEIDLYESATSPIDHIRNEELILIYAEANIQEGNLMDAESALNIIRNAYGLGDYAGAVDETGLTDEMLYNRSYSLWAEGHAMFDLRRYGRLNATFLPIDRAGDIVHTQFPIPPFEVQ</sequence>
<reference evidence="8 9" key="1">
    <citation type="submission" date="2020-01" db="EMBL/GenBank/DDBJ databases">
        <title>Spongiivirga citrea KCTC 32990T.</title>
        <authorList>
            <person name="Wang G."/>
        </authorList>
    </citation>
    <scope>NUCLEOTIDE SEQUENCE [LARGE SCALE GENOMIC DNA]</scope>
    <source>
        <strain evidence="8 9">KCTC 32990</strain>
    </source>
</reference>
<feature type="domain" description="RagB/SusD" evidence="7">
    <location>
        <begin position="320"/>
        <end position="417"/>
    </location>
</feature>
<comment type="similarity">
    <text evidence="2">Belongs to the SusD family.</text>
</comment>
<proteinExistence type="inferred from homology"/>
<protein>
    <submittedName>
        <fullName evidence="8">RagB/SusD family nutrient uptake outer membrane protein</fullName>
    </submittedName>
</protein>
<feature type="signal peptide" evidence="6">
    <location>
        <begin position="1"/>
        <end position="27"/>
    </location>
</feature>
<dbReference type="GO" id="GO:0009279">
    <property type="term" value="C:cell outer membrane"/>
    <property type="evidence" value="ECO:0007669"/>
    <property type="project" value="UniProtKB-SubCell"/>
</dbReference>
<evidence type="ECO:0000256" key="2">
    <source>
        <dbReference type="ARBA" id="ARBA00006275"/>
    </source>
</evidence>
<dbReference type="SUPFAM" id="SSF48452">
    <property type="entry name" value="TPR-like"/>
    <property type="match status" value="1"/>
</dbReference>
<evidence type="ECO:0000259" key="7">
    <source>
        <dbReference type="Pfam" id="PF07980"/>
    </source>
</evidence>
<dbReference type="EMBL" id="JAABOQ010000008">
    <property type="protein sequence ID" value="NER18976.1"/>
    <property type="molecule type" value="Genomic_DNA"/>
</dbReference>
<feature type="chain" id="PRO_5026749542" evidence="6">
    <location>
        <begin position="28"/>
        <end position="437"/>
    </location>
</feature>
<comment type="caution">
    <text evidence="8">The sequence shown here is derived from an EMBL/GenBank/DDBJ whole genome shotgun (WGS) entry which is preliminary data.</text>
</comment>
<dbReference type="Pfam" id="PF07980">
    <property type="entry name" value="SusD_RagB"/>
    <property type="match status" value="1"/>
</dbReference>
<keyword evidence="5" id="KW-0998">Cell outer membrane</keyword>
<keyword evidence="4" id="KW-0472">Membrane</keyword>
<name>A0A6M0CM18_9FLAO</name>
<accession>A0A6M0CM18</accession>
<evidence type="ECO:0000256" key="5">
    <source>
        <dbReference type="ARBA" id="ARBA00023237"/>
    </source>
</evidence>